<dbReference type="OrthoDB" id="10253982at2759"/>
<dbReference type="PANTHER" id="PTHR12121:SF28">
    <property type="entry name" value="PROTEIN ANGEL HOMOLOG 1"/>
    <property type="match status" value="1"/>
</dbReference>
<dbReference type="InterPro" id="IPR050410">
    <property type="entry name" value="CCR4/nocturin_mRNA_transcr"/>
</dbReference>
<feature type="region of interest" description="Disordered" evidence="1">
    <location>
        <begin position="25"/>
        <end position="64"/>
    </location>
</feature>
<evidence type="ECO:0000259" key="2">
    <source>
        <dbReference type="Pfam" id="PF03372"/>
    </source>
</evidence>
<dbReference type="Ensembl" id="ENSMALT00000022599.1">
    <property type="protein sequence ID" value="ENSMALP00000022174.1"/>
    <property type="gene ID" value="ENSMALG00000015492.1"/>
</dbReference>
<dbReference type="GO" id="GO:0000175">
    <property type="term" value="F:3'-5'-RNA exonuclease activity"/>
    <property type="evidence" value="ECO:0007669"/>
    <property type="project" value="TreeGrafter"/>
</dbReference>
<reference evidence="3" key="1">
    <citation type="submission" date="2025-08" db="UniProtKB">
        <authorList>
            <consortium name="Ensembl"/>
        </authorList>
    </citation>
    <scope>IDENTIFICATION</scope>
</reference>
<dbReference type="KEGG" id="malb:109967997"/>
<dbReference type="Gene3D" id="3.60.10.10">
    <property type="entry name" value="Endonuclease/exonuclease/phosphatase"/>
    <property type="match status" value="1"/>
</dbReference>
<dbReference type="Proteomes" id="UP000261600">
    <property type="component" value="Unplaced"/>
</dbReference>
<dbReference type="STRING" id="43700.ENSMALP00000022174"/>
<dbReference type="GeneID" id="109967997"/>
<dbReference type="RefSeq" id="XP_020469615.1">
    <property type="nucleotide sequence ID" value="XM_020613959.1"/>
</dbReference>
<feature type="compositionally biased region" description="Basic and acidic residues" evidence="1">
    <location>
        <begin position="25"/>
        <end position="46"/>
    </location>
</feature>
<dbReference type="CTD" id="23357"/>
<feature type="domain" description="Endonuclease/exonuclease/phosphatase" evidence="2">
    <location>
        <begin position="252"/>
        <end position="656"/>
    </location>
</feature>
<dbReference type="AlphaFoldDB" id="A0A3Q3JQM4"/>
<accession>A0A3Q3JQM4</accession>
<dbReference type="InterPro" id="IPR005135">
    <property type="entry name" value="Endo/exonuclease/phosphatase"/>
</dbReference>
<dbReference type="InterPro" id="IPR036691">
    <property type="entry name" value="Endo/exonu/phosph_ase_sf"/>
</dbReference>
<organism evidence="3 4">
    <name type="scientific">Monopterus albus</name>
    <name type="common">Swamp eel</name>
    <dbReference type="NCBI Taxonomy" id="43700"/>
    <lineage>
        <taxon>Eukaryota</taxon>
        <taxon>Metazoa</taxon>
        <taxon>Chordata</taxon>
        <taxon>Craniata</taxon>
        <taxon>Vertebrata</taxon>
        <taxon>Euteleostomi</taxon>
        <taxon>Actinopterygii</taxon>
        <taxon>Neopterygii</taxon>
        <taxon>Teleostei</taxon>
        <taxon>Neoteleostei</taxon>
        <taxon>Acanthomorphata</taxon>
        <taxon>Anabantaria</taxon>
        <taxon>Synbranchiformes</taxon>
        <taxon>Synbranchidae</taxon>
        <taxon>Monopterus</taxon>
    </lineage>
</organism>
<evidence type="ECO:0000313" key="4">
    <source>
        <dbReference type="Proteomes" id="UP000261600"/>
    </source>
</evidence>
<sequence>MTALHKKTTTEAALKICEGQSAVKENEAEMRNRQQQDNLDIPKQDKGGMTVHPEGPHKKPNREDGGIFPIEELSLEQTVGARLKCLQTEDSIQDTTCQVQEHLQVFTLEGSVLPTENSVQDATCPVGEQIQKQRLEESVMPDEIVAQIIECWDEYAASTADGSEGSSSHLVFDLSEQHNTQTGWHFPAGPGLAEEVHCPLRQFPALSSYPPLEQPFEVVWRVWRKVEESITAAEPTLLPFPFTKSSMDFTAMSYNIMAQDLLEANRELYTHCPLEVLDWSYRCTLLLEEIEKWAPDILCLQEVQENHYHEQLHPALSQMGYTCVYKRRTGTKTDGCAICYRNSCFSVMSLSQLEFYRPETEVLDRHNVGIVLLLRPVVSQEAKIQLQGSPLCVANTHLLFNPRRGDVKLAQLAIMLAEIDSMVRFCKAKGEQCNVILCGDFNSVPHMPLYQLITTGELYYQGLPAWMISGQEDLSYKTHCSRLFAPLWPSSLGITDNCQYTTAKDKFQKQNAETGKCQYSHDFMLQLHCCPAACVRPQNLVLIPGVTDNTPDASRRNQPYDKRFRHTISHQLDLESVYKHILPGSGPSEVTTLNSEVGATVDYMFYSPRRFLTSDHQAGGNIMSGGLKLTGCLSLLSEDVLWSMNGLPNHIFPSDHLSLVAKFQLDLSISC</sequence>
<keyword evidence="4" id="KW-1185">Reference proteome</keyword>
<protein>
    <recommendedName>
        <fullName evidence="2">Endonuclease/exonuclease/phosphatase domain-containing protein</fullName>
    </recommendedName>
</protein>
<dbReference type="Pfam" id="PF03372">
    <property type="entry name" value="Exo_endo_phos"/>
    <property type="match status" value="1"/>
</dbReference>
<evidence type="ECO:0000256" key="1">
    <source>
        <dbReference type="SAM" id="MobiDB-lite"/>
    </source>
</evidence>
<proteinExistence type="predicted"/>
<feature type="compositionally biased region" description="Basic and acidic residues" evidence="1">
    <location>
        <begin position="54"/>
        <end position="64"/>
    </location>
</feature>
<name>A0A3Q3JQM4_MONAL</name>
<evidence type="ECO:0000313" key="3">
    <source>
        <dbReference type="Ensembl" id="ENSMALP00000022174.1"/>
    </source>
</evidence>
<reference evidence="3" key="2">
    <citation type="submission" date="2025-09" db="UniProtKB">
        <authorList>
            <consortium name="Ensembl"/>
        </authorList>
    </citation>
    <scope>IDENTIFICATION</scope>
</reference>
<dbReference type="PANTHER" id="PTHR12121">
    <property type="entry name" value="CARBON CATABOLITE REPRESSOR PROTEIN 4"/>
    <property type="match status" value="1"/>
</dbReference>
<dbReference type="SUPFAM" id="SSF56219">
    <property type="entry name" value="DNase I-like"/>
    <property type="match status" value="1"/>
</dbReference>